<dbReference type="Proteomes" id="UP000005555">
    <property type="component" value="Unassembled WGS sequence"/>
</dbReference>
<evidence type="ECO:0000313" key="2">
    <source>
        <dbReference type="Proteomes" id="UP000005555"/>
    </source>
</evidence>
<dbReference type="EMBL" id="AAPI01000005">
    <property type="protein sequence ID" value="EAS46759.1"/>
    <property type="molecule type" value="Genomic_DNA"/>
</dbReference>
<gene>
    <name evidence="1" type="ORF">GB2207_03944</name>
</gene>
<dbReference type="AlphaFoldDB" id="Q1YR49"/>
<organism evidence="1 2">
    <name type="scientific">gamma proteobacterium HTCC2207</name>
    <dbReference type="NCBI Taxonomy" id="314287"/>
    <lineage>
        <taxon>Bacteria</taxon>
        <taxon>Pseudomonadati</taxon>
        <taxon>Pseudomonadota</taxon>
        <taxon>Gammaproteobacteria</taxon>
        <taxon>Cellvibrionales</taxon>
        <taxon>Porticoccaceae</taxon>
        <taxon>SAR92 clade</taxon>
    </lineage>
</organism>
<accession>Q1YR49</accession>
<reference evidence="1 2" key="1">
    <citation type="submission" date="2006-03" db="EMBL/GenBank/DDBJ databases">
        <authorList>
            <person name="Giovannoni S.J."/>
            <person name="Cho J.-C."/>
            <person name="Ferriera S."/>
            <person name="Johnson J."/>
            <person name="Kravitz S."/>
            <person name="Halpern A."/>
            <person name="Remington K."/>
            <person name="Beeson K."/>
            <person name="Tran B."/>
            <person name="Rogers Y.-H."/>
            <person name="Friedman R."/>
            <person name="Venter J.C."/>
        </authorList>
    </citation>
    <scope>NUCLEOTIDE SEQUENCE [LARGE SCALE GENOMIC DNA]</scope>
    <source>
        <strain evidence="1 2">HTCC2207</strain>
    </source>
</reference>
<protein>
    <submittedName>
        <fullName evidence="1">Uncharacterized protein</fullName>
    </submittedName>
</protein>
<proteinExistence type="predicted"/>
<evidence type="ECO:0000313" key="1">
    <source>
        <dbReference type="EMBL" id="EAS46759.1"/>
    </source>
</evidence>
<dbReference type="HOGENOM" id="CLU_3099182_0_0_6"/>
<dbReference type="STRING" id="314287.GB2207_03944"/>
<sequence length="51" mass="5693">MTLGQKVKLSVGKEEIAKLSQNKVVVFETTTGKHQIIEIDQAEYDKLFAKG</sequence>
<keyword evidence="2" id="KW-1185">Reference proteome</keyword>
<comment type="caution">
    <text evidence="1">The sequence shown here is derived from an EMBL/GenBank/DDBJ whole genome shotgun (WGS) entry which is preliminary data.</text>
</comment>
<name>Q1YR49_9GAMM</name>